<feature type="transmembrane region" description="Helical" evidence="1">
    <location>
        <begin position="203"/>
        <end position="221"/>
    </location>
</feature>
<feature type="transmembrane region" description="Helical" evidence="1">
    <location>
        <begin position="227"/>
        <end position="244"/>
    </location>
</feature>
<name>A0A926JUI7_9FLAO</name>
<gene>
    <name evidence="2" type="ORF">IBL28_16770</name>
</gene>
<sequence>MIDPSTTTTTEPQWNTAEKTLFRLVFCYYVLFLFPFPFQYIPFKIGDHISSWIDGFWQWMVLLISKDIFHIVEEIPGGNRTSGDTTFDFLKLFTRLCIAAFAVLIWSLLDHKKKNYSGWLVGLIIALRYYLAFSMLTYGFSKVFLIQFWDPTLFDLITPHGNSSPMGLLWKFMGNSHAYSIFTGAAEVIAGILLMFRPTVRLGALMCFGIMLNVFLLNMSYDVPVKLYSAHLVLMAAFILLPDARNLLRFFIRNKPVAPVVLKPYFQKRGWNVAGYIFKGIVLIYIIGSNLYGKITREERPLPALYGIYETERFISGKDTLPSLTKDGHRWKRLVIDRWRTGIEKMDGNIQYVRNETDTVHNTLKLVSFRDTTFVYDFTYTVKDSVLLLNGYHHRDTLKIQFQRKDRTDFLLINRGFHWINEYSFNR</sequence>
<feature type="transmembrane region" description="Helical" evidence="1">
    <location>
        <begin position="273"/>
        <end position="293"/>
    </location>
</feature>
<keyword evidence="1" id="KW-0812">Transmembrane</keyword>
<keyword evidence="1" id="KW-0472">Membrane</keyword>
<dbReference type="RefSeq" id="WP_187966762.1">
    <property type="nucleotide sequence ID" value="NZ_JACVDC010000066.1"/>
</dbReference>
<dbReference type="EMBL" id="JACVDC010000066">
    <property type="protein sequence ID" value="MBC9797629.1"/>
    <property type="molecule type" value="Genomic_DNA"/>
</dbReference>
<evidence type="ECO:0000313" key="3">
    <source>
        <dbReference type="Proteomes" id="UP000653730"/>
    </source>
</evidence>
<keyword evidence="3" id="KW-1185">Reference proteome</keyword>
<dbReference type="Proteomes" id="UP000653730">
    <property type="component" value="Unassembled WGS sequence"/>
</dbReference>
<comment type="caution">
    <text evidence="2">The sequence shown here is derived from an EMBL/GenBank/DDBJ whole genome shotgun (WGS) entry which is preliminary data.</text>
</comment>
<accession>A0A926JUI7</accession>
<feature type="transmembrane region" description="Helical" evidence="1">
    <location>
        <begin position="116"/>
        <end position="140"/>
    </location>
</feature>
<protein>
    <recommendedName>
        <fullName evidence="4">DoxX family protein</fullName>
    </recommendedName>
</protein>
<dbReference type="AlphaFoldDB" id="A0A926JUI7"/>
<evidence type="ECO:0000256" key="1">
    <source>
        <dbReference type="SAM" id="Phobius"/>
    </source>
</evidence>
<organism evidence="2 3">
    <name type="scientific">Sinomicrobium weinanense</name>
    <dbReference type="NCBI Taxonomy" id="2842200"/>
    <lineage>
        <taxon>Bacteria</taxon>
        <taxon>Pseudomonadati</taxon>
        <taxon>Bacteroidota</taxon>
        <taxon>Flavobacteriia</taxon>
        <taxon>Flavobacteriales</taxon>
        <taxon>Flavobacteriaceae</taxon>
        <taxon>Sinomicrobium</taxon>
    </lineage>
</organism>
<evidence type="ECO:0008006" key="4">
    <source>
        <dbReference type="Google" id="ProtNLM"/>
    </source>
</evidence>
<evidence type="ECO:0000313" key="2">
    <source>
        <dbReference type="EMBL" id="MBC9797629.1"/>
    </source>
</evidence>
<feature type="transmembrane region" description="Helical" evidence="1">
    <location>
        <begin position="20"/>
        <end position="43"/>
    </location>
</feature>
<feature type="transmembrane region" description="Helical" evidence="1">
    <location>
        <begin position="178"/>
        <end position="196"/>
    </location>
</feature>
<keyword evidence="1" id="KW-1133">Transmembrane helix</keyword>
<reference evidence="2 3" key="1">
    <citation type="submission" date="2020-09" db="EMBL/GenBank/DDBJ databases">
        <title>Sinomicrobium weinanense sp. nov., a halophilic bacteria isolated from saline-alkali soil.</title>
        <authorList>
            <person name="Wu P."/>
            <person name="Ren H."/>
            <person name="Mei Y."/>
            <person name="Liang Y."/>
            <person name="Chen Z."/>
        </authorList>
    </citation>
    <scope>NUCLEOTIDE SEQUENCE [LARGE SCALE GENOMIC DNA]</scope>
    <source>
        <strain evidence="2 3">FJxs</strain>
    </source>
</reference>
<proteinExistence type="predicted"/>
<feature type="transmembrane region" description="Helical" evidence="1">
    <location>
        <begin position="92"/>
        <end position="109"/>
    </location>
</feature>